<keyword evidence="3" id="KW-1185">Reference proteome</keyword>
<evidence type="ECO:0000259" key="1">
    <source>
        <dbReference type="Pfam" id="PF13340"/>
    </source>
</evidence>
<dbReference type="InterPro" id="IPR025161">
    <property type="entry name" value="IS402-like_dom"/>
</dbReference>
<comment type="caution">
    <text evidence="2">The sequence shown here is derived from an EMBL/GenBank/DDBJ whole genome shotgun (WGS) entry which is preliminary data.</text>
</comment>
<dbReference type="Proteomes" id="UP000036334">
    <property type="component" value="Unassembled WGS sequence"/>
</dbReference>
<reference evidence="2 3" key="1">
    <citation type="submission" date="2015-05" db="EMBL/GenBank/DDBJ databases">
        <title>Genome sequence of Mycobacterium haemophilum.</title>
        <authorList>
            <person name="Greninger A.L."/>
            <person name="Cunningham G."/>
            <person name="Miller S."/>
        </authorList>
    </citation>
    <scope>NUCLEOTIDE SEQUENCE [LARGE SCALE GENOMIC DNA]</scope>
    <source>
        <strain evidence="3">UC1</strain>
    </source>
</reference>
<sequence length="137" mass="15400">MATWFQLLSDAQWSLIADLLPTRIGERDKPLGDTRHVIEGIMYRYQCGIAWPDVPEAFGPWQTILAWHCHMYADGTWDAILARLLSDGNSGAIKRALTALALDPILAAAHRRAANITRHPGGWLEIQEPTLRESTWV</sequence>
<evidence type="ECO:0000313" key="2">
    <source>
        <dbReference type="EMBL" id="KLO36699.1"/>
    </source>
</evidence>
<dbReference type="STRING" id="1202450.B586_02070"/>
<dbReference type="EMBL" id="LDPR01000008">
    <property type="protein sequence ID" value="KLO36699.1"/>
    <property type="molecule type" value="Genomic_DNA"/>
</dbReference>
<dbReference type="AlphaFoldDB" id="A0A0I9TRC2"/>
<dbReference type="PANTHER" id="PTHR46637:SF1">
    <property type="entry name" value="BLL5188 PROTEIN"/>
    <property type="match status" value="1"/>
</dbReference>
<dbReference type="PATRIC" id="fig|29311.18.peg.3949"/>
<feature type="domain" description="Insertion element IS402-like" evidence="1">
    <location>
        <begin position="8"/>
        <end position="80"/>
    </location>
</feature>
<gene>
    <name evidence="2" type="ORF">ABH38_11950</name>
</gene>
<proteinExistence type="predicted"/>
<protein>
    <submittedName>
        <fullName evidence="2">Transposase</fullName>
    </submittedName>
</protein>
<dbReference type="PANTHER" id="PTHR46637">
    <property type="entry name" value="TIS1421-TRANSPOSASE PROTEIN A"/>
    <property type="match status" value="1"/>
</dbReference>
<dbReference type="InterPro" id="IPR052909">
    <property type="entry name" value="Transposase_6_like"/>
</dbReference>
<evidence type="ECO:0000313" key="3">
    <source>
        <dbReference type="Proteomes" id="UP000036334"/>
    </source>
</evidence>
<organism evidence="2 3">
    <name type="scientific">Mycobacterium haemophilum</name>
    <dbReference type="NCBI Taxonomy" id="29311"/>
    <lineage>
        <taxon>Bacteria</taxon>
        <taxon>Bacillati</taxon>
        <taxon>Actinomycetota</taxon>
        <taxon>Actinomycetes</taxon>
        <taxon>Mycobacteriales</taxon>
        <taxon>Mycobacteriaceae</taxon>
        <taxon>Mycobacterium</taxon>
    </lineage>
</organism>
<accession>A0A0I9TRC2</accession>
<name>A0A0I9TRC2_9MYCO</name>
<dbReference type="Pfam" id="PF13340">
    <property type="entry name" value="DUF4096"/>
    <property type="match status" value="1"/>
</dbReference>